<evidence type="ECO:0000256" key="1">
    <source>
        <dbReference type="SAM" id="MobiDB-lite"/>
    </source>
</evidence>
<dbReference type="EMBL" id="NBCO01000013">
    <property type="protein sequence ID" value="ORC89281.1"/>
    <property type="molecule type" value="Genomic_DNA"/>
</dbReference>
<dbReference type="AlphaFoldDB" id="A0A1X0NXE9"/>
<keyword evidence="3" id="KW-1185">Reference proteome</keyword>
<accession>A0A1X0NXE9</accession>
<evidence type="ECO:0000313" key="3">
    <source>
        <dbReference type="Proteomes" id="UP000192257"/>
    </source>
</evidence>
<dbReference type="RefSeq" id="XP_028883347.1">
    <property type="nucleotide sequence ID" value="XM_029025501.1"/>
</dbReference>
<comment type="caution">
    <text evidence="2">The sequence shown here is derived from an EMBL/GenBank/DDBJ whole genome shotgun (WGS) entry which is preliminary data.</text>
</comment>
<name>A0A1X0NXE9_9TRYP</name>
<sequence length="102" mass="11352">MRSVEYQLKLCSRGSDVALRARAIFPDSHTIHNALRLVSDKYKCIDGYDIPHTASSLPYLKRVFFNTSPTPPGGLKADAEYEDKKPASLARAQSKAHISYTP</sequence>
<reference evidence="2 3" key="1">
    <citation type="submission" date="2017-03" db="EMBL/GenBank/DDBJ databases">
        <title>An alternative strategy for trypanosome survival in the mammalian bloodstream revealed through genome and transcriptome analysis of the ubiquitous bovine parasite Trypanosoma (Megatrypanum) theileri.</title>
        <authorList>
            <person name="Kelly S."/>
            <person name="Ivens A."/>
            <person name="Mott A."/>
            <person name="O'Neill E."/>
            <person name="Emms D."/>
            <person name="Macleod O."/>
            <person name="Voorheis P."/>
            <person name="Matthews J."/>
            <person name="Matthews K."/>
            <person name="Carrington M."/>
        </authorList>
    </citation>
    <scope>NUCLEOTIDE SEQUENCE [LARGE SCALE GENOMIC DNA]</scope>
    <source>
        <strain evidence="2">Edinburgh</strain>
    </source>
</reference>
<dbReference type="GeneID" id="39985281"/>
<organism evidence="2 3">
    <name type="scientific">Trypanosoma theileri</name>
    <dbReference type="NCBI Taxonomy" id="67003"/>
    <lineage>
        <taxon>Eukaryota</taxon>
        <taxon>Discoba</taxon>
        <taxon>Euglenozoa</taxon>
        <taxon>Kinetoplastea</taxon>
        <taxon>Metakinetoplastina</taxon>
        <taxon>Trypanosomatida</taxon>
        <taxon>Trypanosomatidae</taxon>
        <taxon>Trypanosoma</taxon>
    </lineage>
</organism>
<evidence type="ECO:0000313" key="2">
    <source>
        <dbReference type="EMBL" id="ORC89281.1"/>
    </source>
</evidence>
<proteinExistence type="predicted"/>
<feature type="region of interest" description="Disordered" evidence="1">
    <location>
        <begin position="75"/>
        <end position="102"/>
    </location>
</feature>
<protein>
    <submittedName>
        <fullName evidence="2">Uncharacterized protein</fullName>
    </submittedName>
</protein>
<gene>
    <name evidence="2" type="ORF">TM35_000132850</name>
</gene>
<dbReference type="Proteomes" id="UP000192257">
    <property type="component" value="Unassembled WGS sequence"/>
</dbReference>
<dbReference type="VEuPathDB" id="TriTrypDB:TM35_000132850"/>
<feature type="compositionally biased region" description="Basic and acidic residues" evidence="1">
    <location>
        <begin position="77"/>
        <end position="86"/>
    </location>
</feature>